<dbReference type="eggNOG" id="COG1225">
    <property type="taxonomic scope" value="Bacteria"/>
</dbReference>
<dbReference type="GO" id="GO:0016491">
    <property type="term" value="F:oxidoreductase activity"/>
    <property type="evidence" value="ECO:0007669"/>
    <property type="project" value="InterPro"/>
</dbReference>
<dbReference type="KEGG" id="rta:Rta_06360"/>
<dbReference type="Gene3D" id="3.40.30.10">
    <property type="entry name" value="Glutaredoxin"/>
    <property type="match status" value="1"/>
</dbReference>
<gene>
    <name evidence="2" type="ordered locus">Rta_06360</name>
</gene>
<dbReference type="CDD" id="cd03012">
    <property type="entry name" value="TlpA_like_DipZ_like"/>
    <property type="match status" value="1"/>
</dbReference>
<evidence type="ECO:0000313" key="3">
    <source>
        <dbReference type="Proteomes" id="UP000008385"/>
    </source>
</evidence>
<dbReference type="HOGENOM" id="CLU_044955_0_0_4"/>
<sequence>MIRTGRLACPDAGIGVLDVVRGPAYRGHPSFLEAMTMTLSPAATPGNIPRRTLAVAAAACVLWSPSRLHAARAMPSLDGAVGWLNSSPLTAQALRGKVVLVDFWTYSCINWQRTLPHVRAWADRYQDRGLVVIGVHTPEFSFEKDVDRVRQAAAQFRIDYPIAVDSRRAVWDAFGNRYWPALYFVDARGRIRHHHFGEGDFERSEKVIQQLLMEAGAKDVPMDPVRVTGTGSQAPADWAHLRTPETYVGRDRAANFASAGGMVLGRTARYAAPDRLRPDTWALAGDWTVGREAALLDGAHGRIVHSFHARDVHLVMGPAAPGKPVPFRVRLDGQPPGPAHGADIDAQGRGVLAEHRLYQLVRQPGPIHDRVFEVEFEKPGIEAYAFTFG</sequence>
<dbReference type="GO" id="GO:0016209">
    <property type="term" value="F:antioxidant activity"/>
    <property type="evidence" value="ECO:0007669"/>
    <property type="project" value="InterPro"/>
</dbReference>
<evidence type="ECO:0000259" key="1">
    <source>
        <dbReference type="PROSITE" id="PS51352"/>
    </source>
</evidence>
<dbReference type="InterPro" id="IPR041017">
    <property type="entry name" value="Thioredoxin_10"/>
</dbReference>
<dbReference type="PANTHER" id="PTHR42852:SF13">
    <property type="entry name" value="PROTEIN DIPZ"/>
    <property type="match status" value="1"/>
</dbReference>
<dbReference type="PROSITE" id="PS51352">
    <property type="entry name" value="THIOREDOXIN_2"/>
    <property type="match status" value="1"/>
</dbReference>
<dbReference type="PATRIC" id="fig|365046.3.peg.651"/>
<reference evidence="3" key="1">
    <citation type="submission" date="2006-01" db="EMBL/GenBank/DDBJ databases">
        <title>Genome of the cyst-dividing bacterium Ramlibacter tataouinensis.</title>
        <authorList>
            <person name="Barakat M."/>
            <person name="Ortet P."/>
            <person name="De Luca G."/>
            <person name="Jourlin-Castelli C."/>
            <person name="Ansaldi M."/>
            <person name="Py B."/>
            <person name="Fichant G."/>
            <person name="Coutinho P."/>
            <person name="Voulhoux R."/>
            <person name="Bastien O."/>
            <person name="Roy S."/>
            <person name="Marechal E."/>
            <person name="Henrissat B."/>
            <person name="Quentin Y."/>
            <person name="Noirot P."/>
            <person name="Filloux A."/>
            <person name="Mejean V."/>
            <person name="DuBow M."/>
            <person name="Barras F."/>
            <person name="Heulin T."/>
        </authorList>
    </citation>
    <scope>NUCLEOTIDE SEQUENCE [LARGE SCALE GENOMIC DNA]</scope>
    <source>
        <strain evidence="3">ATCC BAA-407 / DSM 14655 / LMG 21543 / TTB310</strain>
    </source>
</reference>
<protein>
    <recommendedName>
        <fullName evidence="1">Thioredoxin domain-containing protein</fullName>
    </recommendedName>
</protein>
<dbReference type="InterPro" id="IPR000866">
    <property type="entry name" value="AhpC/TSA"/>
</dbReference>
<dbReference type="PANTHER" id="PTHR42852">
    <property type="entry name" value="THIOL:DISULFIDE INTERCHANGE PROTEIN DSBE"/>
    <property type="match status" value="1"/>
</dbReference>
<feature type="domain" description="Thioredoxin" evidence="1">
    <location>
        <begin position="63"/>
        <end position="213"/>
    </location>
</feature>
<dbReference type="InterPro" id="IPR036249">
    <property type="entry name" value="Thioredoxin-like_sf"/>
</dbReference>
<dbReference type="Pfam" id="PF00578">
    <property type="entry name" value="AhpC-TSA"/>
    <property type="match status" value="1"/>
</dbReference>
<dbReference type="Gene3D" id="2.60.120.260">
    <property type="entry name" value="Galactose-binding domain-like"/>
    <property type="match status" value="1"/>
</dbReference>
<name>F5XWV3_RAMTT</name>
<reference evidence="2 3" key="2">
    <citation type="journal article" date="2011" name="PLoS ONE">
        <title>The Cyst-Dividing Bacterium Ramlibacter tataouinensis TTB310 Genome Reveals a Well-Stocked Toolbox for Adaptation to a Desert Environment.</title>
        <authorList>
            <person name="De Luca G."/>
            <person name="Barakat M."/>
            <person name="Ortet P."/>
            <person name="Fochesato S."/>
            <person name="Jourlin-Castelli C."/>
            <person name="Ansaldi M."/>
            <person name="Py B."/>
            <person name="Fichant G."/>
            <person name="Coutinho P.M."/>
            <person name="Voulhoux R."/>
            <person name="Bastien O."/>
            <person name="Marechal E."/>
            <person name="Henrissat B."/>
            <person name="Quentin Y."/>
            <person name="Noirot P."/>
            <person name="Filloux A."/>
            <person name="Mejean V."/>
            <person name="Dubow M.S."/>
            <person name="Barras F."/>
            <person name="Barbe V."/>
            <person name="Weissenbach J."/>
            <person name="Mihalcescu I."/>
            <person name="Vermeglio A."/>
            <person name="Achouak W."/>
            <person name="Heulin T."/>
        </authorList>
    </citation>
    <scope>NUCLEOTIDE SEQUENCE [LARGE SCALE GENOMIC DNA]</scope>
    <source>
        <strain evidence="3">ATCC BAA-407 / DSM 14655 / LMG 21543 / TTB310</strain>
    </source>
</reference>
<dbReference type="InterPro" id="IPR050553">
    <property type="entry name" value="Thioredoxin_ResA/DsbE_sf"/>
</dbReference>
<dbReference type="Proteomes" id="UP000008385">
    <property type="component" value="Chromosome"/>
</dbReference>
<proteinExistence type="predicted"/>
<dbReference type="EMBL" id="CP000245">
    <property type="protein sequence ID" value="AEG91714.1"/>
    <property type="molecule type" value="Genomic_DNA"/>
</dbReference>
<accession>F5XWV3</accession>
<dbReference type="SUPFAM" id="SSF52833">
    <property type="entry name" value="Thioredoxin-like"/>
    <property type="match status" value="1"/>
</dbReference>
<keyword evidence="3" id="KW-1185">Reference proteome</keyword>
<dbReference type="Pfam" id="PF17991">
    <property type="entry name" value="Thioredoxin_10"/>
    <property type="match status" value="1"/>
</dbReference>
<evidence type="ECO:0000313" key="2">
    <source>
        <dbReference type="EMBL" id="AEG91714.1"/>
    </source>
</evidence>
<dbReference type="STRING" id="365046.Rta_06360"/>
<dbReference type="InterPro" id="IPR013766">
    <property type="entry name" value="Thioredoxin_domain"/>
</dbReference>
<organism evidence="2 3">
    <name type="scientific">Ramlibacter tataouinensis (strain ATCC BAA-407 / DSM 14655 / LMG 21543 / TTB310)</name>
    <dbReference type="NCBI Taxonomy" id="365046"/>
    <lineage>
        <taxon>Bacteria</taxon>
        <taxon>Pseudomonadati</taxon>
        <taxon>Pseudomonadota</taxon>
        <taxon>Betaproteobacteria</taxon>
        <taxon>Burkholderiales</taxon>
        <taxon>Comamonadaceae</taxon>
        <taxon>Ramlibacter</taxon>
    </lineage>
</organism>
<dbReference type="AlphaFoldDB" id="F5XWV3"/>